<dbReference type="KEGG" id="pvp:111745811"/>
<dbReference type="CDD" id="cd00305">
    <property type="entry name" value="Cu-Zn_Superoxide_Dismutase"/>
    <property type="match status" value="1"/>
</dbReference>
<sequence>MATRAVFVLKDDGLRQSTIYSEQKGNGSVVVLGSITGLTEDEHGFHVLLFGDNIQGCTSSGPHFNPLSKTHHGPKNQERHVGNLGSVAAGKDGVANVSVEDSLIVLSGDHSIIGHTMVVHEEPDDFGQRWK</sequence>
<gene>
    <name evidence="3" type="primary">LOC111745811</name>
</gene>
<organism evidence="2 3">
    <name type="scientific">Pteropus vampyrus</name>
    <name type="common">Large flying fox</name>
    <dbReference type="NCBI Taxonomy" id="132908"/>
    <lineage>
        <taxon>Eukaryota</taxon>
        <taxon>Metazoa</taxon>
        <taxon>Chordata</taxon>
        <taxon>Craniata</taxon>
        <taxon>Vertebrata</taxon>
        <taxon>Euteleostomi</taxon>
        <taxon>Mammalia</taxon>
        <taxon>Eutheria</taxon>
        <taxon>Laurasiatheria</taxon>
        <taxon>Chiroptera</taxon>
        <taxon>Yinpterochiroptera</taxon>
        <taxon>Pteropodoidea</taxon>
        <taxon>Pteropodidae</taxon>
        <taxon>Pteropodinae</taxon>
        <taxon>Pteropus</taxon>
    </lineage>
</organism>
<dbReference type="InterPro" id="IPR024134">
    <property type="entry name" value="SOD_Cu/Zn_/chaperone"/>
</dbReference>
<dbReference type="SUPFAM" id="SSF49329">
    <property type="entry name" value="Cu,Zn superoxide dismutase-like"/>
    <property type="match status" value="1"/>
</dbReference>
<evidence type="ECO:0000313" key="3">
    <source>
        <dbReference type="RefSeq" id="XP_023392424.1"/>
    </source>
</evidence>
<dbReference type="GO" id="GO:0006801">
    <property type="term" value="P:superoxide metabolic process"/>
    <property type="evidence" value="ECO:0007669"/>
    <property type="project" value="InterPro"/>
</dbReference>
<evidence type="ECO:0000259" key="1">
    <source>
        <dbReference type="Pfam" id="PF00080"/>
    </source>
</evidence>
<name>A0A6P6CY35_PTEVA</name>
<accession>A0A6P6CY35</accession>
<dbReference type="Gene3D" id="2.60.40.200">
    <property type="entry name" value="Superoxide dismutase, copper/zinc binding domain"/>
    <property type="match status" value="1"/>
</dbReference>
<dbReference type="AlphaFoldDB" id="A0A6P6CY35"/>
<dbReference type="Proteomes" id="UP000515202">
    <property type="component" value="Unplaced"/>
</dbReference>
<feature type="domain" description="Superoxide dismutase copper/zinc binding" evidence="1">
    <location>
        <begin position="18"/>
        <end position="128"/>
    </location>
</feature>
<dbReference type="InterPro" id="IPR036423">
    <property type="entry name" value="SOD-like_Cu/Zn_dom_sf"/>
</dbReference>
<dbReference type="InterPro" id="IPR001424">
    <property type="entry name" value="SOD_Cu_Zn_dom"/>
</dbReference>
<dbReference type="PRINTS" id="PR00068">
    <property type="entry name" value="CUZNDISMTASE"/>
</dbReference>
<proteinExistence type="predicted"/>
<dbReference type="RefSeq" id="XP_023392424.1">
    <property type="nucleotide sequence ID" value="XM_023536656.1"/>
</dbReference>
<protein>
    <submittedName>
        <fullName evidence="3">Superoxide dismutase [Cu-Zn]-like</fullName>
    </submittedName>
</protein>
<keyword evidence="2" id="KW-1185">Reference proteome</keyword>
<evidence type="ECO:0000313" key="2">
    <source>
        <dbReference type="Proteomes" id="UP000515202"/>
    </source>
</evidence>
<dbReference type="OrthoDB" id="2015551at2759"/>
<dbReference type="Pfam" id="PF00080">
    <property type="entry name" value="Sod_Cu"/>
    <property type="match status" value="1"/>
</dbReference>
<dbReference type="PANTHER" id="PTHR10003">
    <property type="entry name" value="SUPEROXIDE DISMUTASE CU-ZN -RELATED"/>
    <property type="match status" value="1"/>
</dbReference>
<dbReference type="GeneID" id="111745811"/>
<dbReference type="GO" id="GO:0005507">
    <property type="term" value="F:copper ion binding"/>
    <property type="evidence" value="ECO:0007669"/>
    <property type="project" value="InterPro"/>
</dbReference>
<reference evidence="3" key="1">
    <citation type="submission" date="2025-08" db="UniProtKB">
        <authorList>
            <consortium name="RefSeq"/>
        </authorList>
    </citation>
    <scope>IDENTIFICATION</scope>
    <source>
        <tissue evidence="3">Kidney</tissue>
    </source>
</reference>